<dbReference type="STRING" id="9838.ENSCDRP00005017756"/>
<accession>A0A5N4DAV0</accession>
<dbReference type="Pfam" id="PF25790">
    <property type="entry name" value="BCD1"/>
    <property type="match status" value="1"/>
</dbReference>
<evidence type="ECO:0000313" key="5">
    <source>
        <dbReference type="Proteomes" id="UP000299084"/>
    </source>
</evidence>
<dbReference type="InterPro" id="IPR051639">
    <property type="entry name" value="BCD1"/>
</dbReference>
<keyword evidence="5" id="KW-1185">Reference proteome</keyword>
<dbReference type="PANTHER" id="PTHR13483:SF3">
    <property type="entry name" value="BOX C_D SNORNA PROTEIN 1"/>
    <property type="match status" value="1"/>
</dbReference>
<dbReference type="EMBL" id="JWIN03000013">
    <property type="protein sequence ID" value="KAB1268195.1"/>
    <property type="molecule type" value="Genomic_DNA"/>
</dbReference>
<comment type="caution">
    <text evidence="4">The sequence shown here is derived from an EMBL/GenBank/DDBJ whole genome shotgun (WGS) entry which is preliminary data.</text>
</comment>
<evidence type="ECO:0000256" key="1">
    <source>
        <dbReference type="ARBA" id="ARBA00022553"/>
    </source>
</evidence>
<evidence type="ECO:0000259" key="3">
    <source>
        <dbReference type="Pfam" id="PF25790"/>
    </source>
</evidence>
<organism evidence="4 5">
    <name type="scientific">Camelus dromedarius</name>
    <name type="common">Dromedary</name>
    <name type="synonym">Arabian camel</name>
    <dbReference type="NCBI Taxonomy" id="9838"/>
    <lineage>
        <taxon>Eukaryota</taxon>
        <taxon>Metazoa</taxon>
        <taxon>Chordata</taxon>
        <taxon>Craniata</taxon>
        <taxon>Vertebrata</taxon>
        <taxon>Euteleostomi</taxon>
        <taxon>Mammalia</taxon>
        <taxon>Eutheria</taxon>
        <taxon>Laurasiatheria</taxon>
        <taxon>Artiodactyla</taxon>
        <taxon>Tylopoda</taxon>
        <taxon>Camelidae</taxon>
        <taxon>Camelus</taxon>
    </lineage>
</organism>
<protein>
    <submittedName>
        <fullName evidence="4">Box C/D snoRNA protein 1</fullName>
    </submittedName>
</protein>
<dbReference type="GO" id="GO:0070761">
    <property type="term" value="C:pre-snoRNP complex"/>
    <property type="evidence" value="ECO:0007669"/>
    <property type="project" value="TreeGrafter"/>
</dbReference>
<reference evidence="4 5" key="1">
    <citation type="journal article" date="2019" name="Mol. Ecol. Resour.">
        <title>Improving Illumina assemblies with Hi-C and long reads: an example with the North African dromedary.</title>
        <authorList>
            <person name="Elbers J.P."/>
            <person name="Rogers M.F."/>
            <person name="Perelman P.L."/>
            <person name="Proskuryakova A.A."/>
            <person name="Serdyukova N.A."/>
            <person name="Johnson W.E."/>
            <person name="Horin P."/>
            <person name="Corander J."/>
            <person name="Murphy D."/>
            <person name="Burger P.A."/>
        </authorList>
    </citation>
    <scope>NUCLEOTIDE SEQUENCE [LARGE SCALE GENOMIC DNA]</scope>
    <source>
        <strain evidence="4">Drom800</strain>
        <tissue evidence="4">Blood</tissue>
    </source>
</reference>
<dbReference type="PANTHER" id="PTHR13483">
    <property type="entry name" value="BOX C_D SNORNA PROTEIN 1-RELATED"/>
    <property type="match status" value="1"/>
</dbReference>
<feature type="region of interest" description="Disordered" evidence="2">
    <location>
        <begin position="1"/>
        <end position="20"/>
    </location>
</feature>
<name>A0A5N4DAV0_CAMDR</name>
<proteinExistence type="predicted"/>
<dbReference type="GO" id="GO:0048254">
    <property type="term" value="P:snoRNA localization"/>
    <property type="evidence" value="ECO:0007669"/>
    <property type="project" value="TreeGrafter"/>
</dbReference>
<sequence>MEKPGEGEEGSGLRAEEMPVDLTVVKQEVMDWSEMEEGMPNDLQWVKREVKDEPEVKEEKPGALEMKQKMDSSLMVKEETMEEPEVKEEKVNVKEVMYWLEVKEEKKDNLEIKQEEMFIDQNIKKEEIMDEMNVKEEKYLPKEEVMVDTKVKDESQINPPVGSKRKLAMSSLPCVKKHKAELTCNGVRDKTAYVSIQEFTEMNLLSDYRFLEDVARTADHVSRDAFLRRPLSNKHMYFMKNRARKQGINLKLLPNGFTKRKENSTFFDKKVPDDKTINEILRPYIDPEKSDPVIRQRLKAYVRSQTGVHILMKVEHMQQNLVRYYELDPDKSLLDNLKNKVIIEYPTLHVVLKEYSNDMKILHQGMHIAVSLPVTEQKEKATFVVYLEASEVKFAVFCTQYDVLCKGLSKYYEPPFLIFTSEDQCDSAVLLEPSGLTDLTPLVHTVSCVLPGPHHFRFLTNSDE</sequence>
<dbReference type="AlphaFoldDB" id="A0A5N4DAV0"/>
<evidence type="ECO:0000313" key="4">
    <source>
        <dbReference type="EMBL" id="KAB1268195.1"/>
    </source>
</evidence>
<evidence type="ECO:0000256" key="2">
    <source>
        <dbReference type="SAM" id="MobiDB-lite"/>
    </source>
</evidence>
<dbReference type="GO" id="GO:0000463">
    <property type="term" value="P:maturation of LSU-rRNA from tricistronic rRNA transcript (SSU-rRNA, 5.8S rRNA, LSU-rRNA)"/>
    <property type="evidence" value="ECO:0007669"/>
    <property type="project" value="TreeGrafter"/>
</dbReference>
<keyword evidence="1" id="KW-0597">Phosphoprotein</keyword>
<dbReference type="GO" id="GO:0005634">
    <property type="term" value="C:nucleus"/>
    <property type="evidence" value="ECO:0007669"/>
    <property type="project" value="TreeGrafter"/>
</dbReference>
<feature type="domain" description="BCD1 alpha/beta" evidence="3">
    <location>
        <begin position="268"/>
        <end position="360"/>
    </location>
</feature>
<dbReference type="InterPro" id="IPR057721">
    <property type="entry name" value="BCD1_alpha/beta"/>
</dbReference>
<gene>
    <name evidence="4" type="ORF">Cadr_000014196</name>
</gene>
<dbReference type="Proteomes" id="UP000299084">
    <property type="component" value="Unassembled WGS sequence"/>
</dbReference>
<dbReference type="GO" id="GO:0000492">
    <property type="term" value="P:box C/D snoRNP assembly"/>
    <property type="evidence" value="ECO:0007669"/>
    <property type="project" value="TreeGrafter"/>
</dbReference>